<dbReference type="EMBL" id="CP009417">
    <property type="protein sequence ID" value="AJD93245.1"/>
    <property type="molecule type" value="Genomic_DNA"/>
</dbReference>
<evidence type="ECO:0000313" key="3">
    <source>
        <dbReference type="Proteomes" id="UP000031449"/>
    </source>
</evidence>
<name>A0A0B5ASR1_9BACL</name>
<dbReference type="Proteomes" id="UP000031449">
    <property type="component" value="Plasmid unnamed"/>
</dbReference>
<dbReference type="KEGG" id="jeo:JMA_39270"/>
<evidence type="ECO:0000313" key="2">
    <source>
        <dbReference type="EMBL" id="AJD93245.1"/>
    </source>
</evidence>
<keyword evidence="1" id="KW-0175">Coiled coil</keyword>
<evidence type="ECO:0000256" key="1">
    <source>
        <dbReference type="SAM" id="Coils"/>
    </source>
</evidence>
<proteinExistence type="predicted"/>
<organism evidence="2 3">
    <name type="scientific">Jeotgalibacillus malaysiensis</name>
    <dbReference type="NCBI Taxonomy" id="1508404"/>
    <lineage>
        <taxon>Bacteria</taxon>
        <taxon>Bacillati</taxon>
        <taxon>Bacillota</taxon>
        <taxon>Bacilli</taxon>
        <taxon>Bacillales</taxon>
        <taxon>Caryophanaceae</taxon>
        <taxon>Jeotgalibacillus</taxon>
    </lineage>
</organism>
<feature type="coiled-coil region" evidence="1">
    <location>
        <begin position="16"/>
        <end position="43"/>
    </location>
</feature>
<dbReference type="AlphaFoldDB" id="A0A0B5ASR1"/>
<keyword evidence="3" id="KW-1185">Reference proteome</keyword>
<dbReference type="HOGENOM" id="CLU_1701915_0_0_9"/>
<protein>
    <submittedName>
        <fullName evidence="2">Uncharacterized protein</fullName>
    </submittedName>
</protein>
<keyword evidence="2" id="KW-0614">Plasmid</keyword>
<accession>A0A0B5ASR1</accession>
<reference evidence="2 3" key="1">
    <citation type="submission" date="2014-08" db="EMBL/GenBank/DDBJ databases">
        <title>Complete genome of a marine bacteria Jeotgalibacillus malaysiensis.</title>
        <authorList>
            <person name="Yaakop A.S."/>
            <person name="Chan K.-G."/>
            <person name="Goh K.M."/>
        </authorList>
    </citation>
    <scope>NUCLEOTIDE SEQUENCE [LARGE SCALE GENOMIC DNA]</scope>
    <source>
        <strain evidence="2 3">D5</strain>
        <plasmid evidence="3">Plasmid</plasmid>
    </source>
</reference>
<sequence length="154" mass="17379">MTLFTFNKGDDGMKVVEEAIEKERAISEEMKEHEIKLQKLVEQAISVRVGALLQAVEHYGHFQVEPCIYSGMDGLCFDGGQIRGEDGCIFRLTDLLLADEKTAHLADTQSGPLLDGSLDDILYDYENWLKVFYLTKEIKFTVTENDVVLRGDEA</sequence>
<gene>
    <name evidence="2" type="ORF">JMA_39270</name>
</gene>
<dbReference type="BioCyc" id="JESP1508404:G14D9-13211-MONOMER"/>
<geneLocation type="plasmid" evidence="3"/>